<dbReference type="InterPro" id="IPR029016">
    <property type="entry name" value="GAF-like_dom_sf"/>
</dbReference>
<dbReference type="InterPro" id="IPR012074">
    <property type="entry name" value="GAF_ANTAR"/>
</dbReference>
<dbReference type="Pfam" id="PF13185">
    <property type="entry name" value="GAF_2"/>
    <property type="match status" value="1"/>
</dbReference>
<dbReference type="InterPro" id="IPR011006">
    <property type="entry name" value="CheY-like_superfamily"/>
</dbReference>
<dbReference type="Gene3D" id="1.10.10.10">
    <property type="entry name" value="Winged helix-like DNA-binding domain superfamily/Winged helix DNA-binding domain"/>
    <property type="match status" value="1"/>
</dbReference>
<comment type="caution">
    <text evidence="6">The sequence shown here is derived from an EMBL/GenBank/DDBJ whole genome shotgun (WGS) entry which is preliminary data.</text>
</comment>
<sequence>MTELTEGTENPSIGLVTPEQASADAADLKAAIGELAGLVADGRGLPELLAEVAAFAVHAIPGADGAGVTLLRVDRVDNMIEALAASAPFVAEIDEIQYVALNEGPCITAALERRTVRSGSLGGEKLWPRFGPRVGRLGVHSALSLPLLLQDQVVGAINVYAHDKDVFDERAAELGELFAKPAAVAVHNAQILAKATALAAQLQTALSTRPVIDQAIGLLRGRTGRSAEEAFAQLRSISQTEHRKLGDVAQRIVDEAVRRARARHNPT</sequence>
<dbReference type="RefSeq" id="WP_094481654.1">
    <property type="nucleotide sequence ID" value="NZ_NOZR01000014.1"/>
</dbReference>
<gene>
    <name evidence="6" type="ORF">CG716_16955</name>
</gene>
<dbReference type="Pfam" id="PF03861">
    <property type="entry name" value="ANTAR"/>
    <property type="match status" value="1"/>
</dbReference>
<accession>A0A255DEP7</accession>
<dbReference type="Gene3D" id="3.30.450.40">
    <property type="match status" value="1"/>
</dbReference>
<evidence type="ECO:0000256" key="3">
    <source>
        <dbReference type="ARBA" id="ARBA00023015"/>
    </source>
</evidence>
<evidence type="ECO:0000259" key="5">
    <source>
        <dbReference type="PROSITE" id="PS50921"/>
    </source>
</evidence>
<proteinExistence type="predicted"/>
<reference evidence="6 7" key="1">
    <citation type="submission" date="2017-07" db="EMBL/GenBank/DDBJ databases">
        <title>The new phylogeny of genus Mycobacterium.</title>
        <authorList>
            <person name="Tortoli E."/>
            <person name="Trovato A."/>
            <person name="Cirillo D.M."/>
        </authorList>
    </citation>
    <scope>NUCLEOTIDE SEQUENCE [LARGE SCALE GENOMIC DNA]</scope>
    <source>
        <strain evidence="6 7">ATCC 33027</strain>
    </source>
</reference>
<dbReference type="GO" id="GO:0016301">
    <property type="term" value="F:kinase activity"/>
    <property type="evidence" value="ECO:0007669"/>
    <property type="project" value="UniProtKB-KW"/>
</dbReference>
<dbReference type="EMBL" id="NOZR01000014">
    <property type="protein sequence ID" value="OYN77949.1"/>
    <property type="molecule type" value="Genomic_DNA"/>
</dbReference>
<dbReference type="OrthoDB" id="4929862at2"/>
<dbReference type="SUPFAM" id="SSF55781">
    <property type="entry name" value="GAF domain-like"/>
    <property type="match status" value="1"/>
</dbReference>
<dbReference type="InterPro" id="IPR003018">
    <property type="entry name" value="GAF"/>
</dbReference>
<dbReference type="SMART" id="SM00065">
    <property type="entry name" value="GAF"/>
    <property type="match status" value="1"/>
</dbReference>
<protein>
    <recommendedName>
        <fullName evidence="5">ANTAR domain-containing protein</fullName>
    </recommendedName>
</protein>
<dbReference type="AlphaFoldDB" id="A0A255DEP7"/>
<keyword evidence="2" id="KW-0418">Kinase</keyword>
<evidence type="ECO:0000256" key="2">
    <source>
        <dbReference type="ARBA" id="ARBA00022777"/>
    </source>
</evidence>
<keyword evidence="1" id="KW-0808">Transferase</keyword>
<dbReference type="Proteomes" id="UP000216063">
    <property type="component" value="Unassembled WGS sequence"/>
</dbReference>
<dbReference type="SMART" id="SM01012">
    <property type="entry name" value="ANTAR"/>
    <property type="match status" value="1"/>
</dbReference>
<feature type="domain" description="ANTAR" evidence="5">
    <location>
        <begin position="192"/>
        <end position="253"/>
    </location>
</feature>
<keyword evidence="7" id="KW-1185">Reference proteome</keyword>
<dbReference type="SUPFAM" id="SSF52172">
    <property type="entry name" value="CheY-like"/>
    <property type="match status" value="1"/>
</dbReference>
<dbReference type="PROSITE" id="PS50921">
    <property type="entry name" value="ANTAR"/>
    <property type="match status" value="1"/>
</dbReference>
<evidence type="ECO:0000256" key="1">
    <source>
        <dbReference type="ARBA" id="ARBA00022679"/>
    </source>
</evidence>
<dbReference type="InterPro" id="IPR036388">
    <property type="entry name" value="WH-like_DNA-bd_sf"/>
</dbReference>
<dbReference type="InterPro" id="IPR005561">
    <property type="entry name" value="ANTAR"/>
</dbReference>
<name>A0A255DEP7_9MYCO</name>
<evidence type="ECO:0000313" key="7">
    <source>
        <dbReference type="Proteomes" id="UP000216063"/>
    </source>
</evidence>
<dbReference type="GO" id="GO:0003723">
    <property type="term" value="F:RNA binding"/>
    <property type="evidence" value="ECO:0007669"/>
    <property type="project" value="InterPro"/>
</dbReference>
<evidence type="ECO:0000256" key="4">
    <source>
        <dbReference type="ARBA" id="ARBA00023163"/>
    </source>
</evidence>
<dbReference type="PIRSF" id="PIRSF036625">
    <property type="entry name" value="GAF_ANTAR"/>
    <property type="match status" value="1"/>
</dbReference>
<organism evidence="6 7">
    <name type="scientific">Mycolicibacterium sphagni</name>
    <dbReference type="NCBI Taxonomy" id="1786"/>
    <lineage>
        <taxon>Bacteria</taxon>
        <taxon>Bacillati</taxon>
        <taxon>Actinomycetota</taxon>
        <taxon>Actinomycetes</taxon>
        <taxon>Mycobacteriales</taxon>
        <taxon>Mycobacteriaceae</taxon>
        <taxon>Mycolicibacterium</taxon>
    </lineage>
</organism>
<evidence type="ECO:0000313" key="6">
    <source>
        <dbReference type="EMBL" id="OYN77949.1"/>
    </source>
</evidence>
<keyword evidence="3" id="KW-0805">Transcription regulation</keyword>
<keyword evidence="4" id="KW-0804">Transcription</keyword>